<comment type="caution">
    <text evidence="2">The sequence shown here is derived from an EMBL/GenBank/DDBJ whole genome shotgun (WGS) entry which is preliminary data.</text>
</comment>
<sequence length="532" mass="55580">MASPFSWSDTLQITLGSCLPCVKPTTGAGAADSGDDEPQQHNPAINRIPRARPDELQGLLADPDTDPEAETMSLHSNPGRGKRNKKKRSSKKGPSSSNNHPRKITLFGYNLFGSGSSQPIQLPDDGDDALYPDEGGRRRRRRERNESLSAPSIGTAHSTASTFDLDAAPLDADTINSLSSPSAAEAAAQAAAEAEAQRLREKEERRQKRREKKELKRLAEALAAQGANGDGDGFEGFQGSGGGMPPLPKASSNYPRIPNNMYPSGPASDSGSGSGFSGSARDGFGRFVSAPNGAPLQQPHDEDDEAADLDGGLYSRNPARDATVGGGGGSDSRSRTSASASDRAHAHQLPDHSRNNALPAHLRTRSRSQSHSQASSSRVHSPLQAHFQPDDASSSPSAASDVAIHRRKKLKASGSSATTSQSHSPSIPSPISPSFAKEIVSPSTVEQGQGFFDLEDEVLSPSPVPLPAPVDINRDDNKTTSGFPSTRIGGGGGGFPMTGFGSGAAGQRRPAKDFGAFLARRGDDDGDASAGL</sequence>
<proteinExistence type="predicted"/>
<feature type="compositionally biased region" description="Basic residues" evidence="1">
    <location>
        <begin position="80"/>
        <end position="91"/>
    </location>
</feature>
<feature type="compositionally biased region" description="Low complexity" evidence="1">
    <location>
        <begin position="369"/>
        <end position="381"/>
    </location>
</feature>
<feature type="compositionally biased region" description="Gly residues" evidence="1">
    <location>
        <begin position="228"/>
        <end position="244"/>
    </location>
</feature>
<dbReference type="Proteomes" id="UP000283269">
    <property type="component" value="Unassembled WGS sequence"/>
</dbReference>
<reference evidence="2 3" key="1">
    <citation type="journal article" date="2018" name="Evol. Lett.">
        <title>Horizontal gene cluster transfer increased hallucinogenic mushroom diversity.</title>
        <authorList>
            <person name="Reynolds H.T."/>
            <person name="Vijayakumar V."/>
            <person name="Gluck-Thaler E."/>
            <person name="Korotkin H.B."/>
            <person name="Matheny P.B."/>
            <person name="Slot J.C."/>
        </authorList>
    </citation>
    <scope>NUCLEOTIDE SEQUENCE [LARGE SCALE GENOMIC DNA]</scope>
    <source>
        <strain evidence="2 3">2631</strain>
    </source>
</reference>
<feature type="compositionally biased region" description="Basic and acidic residues" evidence="1">
    <location>
        <begin position="195"/>
        <end position="219"/>
    </location>
</feature>
<feature type="compositionally biased region" description="Gly residues" evidence="1">
    <location>
        <begin position="488"/>
        <end position="504"/>
    </location>
</feature>
<evidence type="ECO:0000313" key="2">
    <source>
        <dbReference type="EMBL" id="PPQ78846.1"/>
    </source>
</evidence>
<evidence type="ECO:0000313" key="3">
    <source>
        <dbReference type="Proteomes" id="UP000283269"/>
    </source>
</evidence>
<feature type="compositionally biased region" description="Low complexity" evidence="1">
    <location>
        <begin position="183"/>
        <end position="194"/>
    </location>
</feature>
<organism evidence="2 3">
    <name type="scientific">Psilocybe cyanescens</name>
    <dbReference type="NCBI Taxonomy" id="93625"/>
    <lineage>
        <taxon>Eukaryota</taxon>
        <taxon>Fungi</taxon>
        <taxon>Dikarya</taxon>
        <taxon>Basidiomycota</taxon>
        <taxon>Agaricomycotina</taxon>
        <taxon>Agaricomycetes</taxon>
        <taxon>Agaricomycetidae</taxon>
        <taxon>Agaricales</taxon>
        <taxon>Agaricineae</taxon>
        <taxon>Strophariaceae</taxon>
        <taxon>Psilocybe</taxon>
    </lineage>
</organism>
<dbReference type="InParanoid" id="A0A409WJZ9"/>
<feature type="compositionally biased region" description="Low complexity" evidence="1">
    <location>
        <begin position="263"/>
        <end position="286"/>
    </location>
</feature>
<feature type="compositionally biased region" description="Basic and acidic residues" evidence="1">
    <location>
        <begin position="342"/>
        <end position="354"/>
    </location>
</feature>
<feature type="compositionally biased region" description="Polar residues" evidence="1">
    <location>
        <begin position="147"/>
        <end position="160"/>
    </location>
</feature>
<dbReference type="OrthoDB" id="3255924at2759"/>
<feature type="region of interest" description="Disordered" evidence="1">
    <location>
        <begin position="172"/>
        <end position="532"/>
    </location>
</feature>
<feature type="compositionally biased region" description="Low complexity" evidence="1">
    <location>
        <begin position="390"/>
        <end position="401"/>
    </location>
</feature>
<evidence type="ECO:0000256" key="1">
    <source>
        <dbReference type="SAM" id="MobiDB-lite"/>
    </source>
</evidence>
<dbReference type="AlphaFoldDB" id="A0A409WJZ9"/>
<protein>
    <submittedName>
        <fullName evidence="2">Uncharacterized protein</fullName>
    </submittedName>
</protein>
<feature type="compositionally biased region" description="Low complexity" evidence="1">
    <location>
        <begin position="412"/>
        <end position="426"/>
    </location>
</feature>
<accession>A0A409WJZ9</accession>
<keyword evidence="3" id="KW-1185">Reference proteome</keyword>
<dbReference type="EMBL" id="NHYD01003404">
    <property type="protein sequence ID" value="PPQ78846.1"/>
    <property type="molecule type" value="Genomic_DNA"/>
</dbReference>
<gene>
    <name evidence="2" type="ORF">CVT25_010632</name>
</gene>
<name>A0A409WJZ9_PSICY</name>
<feature type="region of interest" description="Disordered" evidence="1">
    <location>
        <begin position="22"/>
        <end position="160"/>
    </location>
</feature>